<reference evidence="1 2" key="1">
    <citation type="journal article" date="2022" name="bioRxiv">
        <title>The genome of the oomycete Peronosclerospora sorghi, a cosmopolitan pathogen of maize and sorghum, is inflated with dispersed pseudogenes.</title>
        <authorList>
            <person name="Fletcher K."/>
            <person name="Martin F."/>
            <person name="Isakeit T."/>
            <person name="Cavanaugh K."/>
            <person name="Magill C."/>
            <person name="Michelmore R."/>
        </authorList>
    </citation>
    <scope>NUCLEOTIDE SEQUENCE [LARGE SCALE GENOMIC DNA]</scope>
    <source>
        <strain evidence="1">P6</strain>
    </source>
</reference>
<keyword evidence="2" id="KW-1185">Reference proteome</keyword>
<evidence type="ECO:0000313" key="1">
    <source>
        <dbReference type="EMBL" id="KAI9913626.1"/>
    </source>
</evidence>
<comment type="caution">
    <text evidence="1">The sequence shown here is derived from an EMBL/GenBank/DDBJ whole genome shotgun (WGS) entry which is preliminary data.</text>
</comment>
<sequence length="148" mass="16570">MYQRIERWTASPEGLFKVTVDGNDVLRFQALKAVKSDACSAAVDGTLVKLIKIRSVWAQLLHSLDIHSLSSIAPIDSFRDLKFSGIASVPITNEPPRKPFSRDSRSDSDVHCWVRVDEYVLCRATWKTEGEAHRFAESRGLLPTSPLS</sequence>
<evidence type="ECO:0000313" key="2">
    <source>
        <dbReference type="Proteomes" id="UP001163321"/>
    </source>
</evidence>
<accession>A0ACC0W7E8</accession>
<gene>
    <name evidence="1" type="ORF">PsorP6_006713</name>
</gene>
<protein>
    <submittedName>
        <fullName evidence="1">Uncharacterized protein</fullName>
    </submittedName>
</protein>
<proteinExistence type="predicted"/>
<name>A0ACC0W7E8_9STRA</name>
<organism evidence="1 2">
    <name type="scientific">Peronosclerospora sorghi</name>
    <dbReference type="NCBI Taxonomy" id="230839"/>
    <lineage>
        <taxon>Eukaryota</taxon>
        <taxon>Sar</taxon>
        <taxon>Stramenopiles</taxon>
        <taxon>Oomycota</taxon>
        <taxon>Peronosporomycetes</taxon>
        <taxon>Peronosporales</taxon>
        <taxon>Peronosporaceae</taxon>
        <taxon>Peronosclerospora</taxon>
    </lineage>
</organism>
<dbReference type="Proteomes" id="UP001163321">
    <property type="component" value="Chromosome 4"/>
</dbReference>
<dbReference type="EMBL" id="CM047583">
    <property type="protein sequence ID" value="KAI9913626.1"/>
    <property type="molecule type" value="Genomic_DNA"/>
</dbReference>